<evidence type="ECO:0000313" key="3">
    <source>
        <dbReference type="Proteomes" id="UP001550739"/>
    </source>
</evidence>
<comment type="caution">
    <text evidence="2">The sequence shown here is derived from an EMBL/GenBank/DDBJ whole genome shotgun (WGS) entry which is preliminary data.</text>
</comment>
<organism evidence="2 3">
    <name type="scientific">Streptomyces sp. 900129855</name>
    <dbReference type="NCBI Taxonomy" id="3155129"/>
    <lineage>
        <taxon>Bacteria</taxon>
        <taxon>Bacillati</taxon>
        <taxon>Actinomycetota</taxon>
        <taxon>Actinomycetes</taxon>
        <taxon>Kitasatosporales</taxon>
        <taxon>Streptomycetaceae</taxon>
        <taxon>Streptomyces</taxon>
    </lineage>
</organism>
<dbReference type="EMBL" id="JBEZVE010000003">
    <property type="protein sequence ID" value="MEU3780027.1"/>
    <property type="molecule type" value="Genomic_DNA"/>
</dbReference>
<name>A0ABV2ZBU6_9ACTN</name>
<gene>
    <name evidence="2" type="ORF">AB0E89_05450</name>
</gene>
<keyword evidence="3" id="KW-1185">Reference proteome</keyword>
<sequence>METMTCGCGEEHIPGVLARGMAALVLTGLAVMAVTACVLAGVLWAFLRWRDRGRRESEQSFFDGFGRWEEEEGESPP</sequence>
<evidence type="ECO:0000256" key="1">
    <source>
        <dbReference type="SAM" id="Phobius"/>
    </source>
</evidence>
<evidence type="ECO:0000313" key="2">
    <source>
        <dbReference type="EMBL" id="MEU3780027.1"/>
    </source>
</evidence>
<proteinExistence type="predicted"/>
<protein>
    <submittedName>
        <fullName evidence="2">Uncharacterized protein</fullName>
    </submittedName>
</protein>
<keyword evidence="1" id="KW-0812">Transmembrane</keyword>
<accession>A0ABV2ZBU6</accession>
<keyword evidence="1" id="KW-0472">Membrane</keyword>
<dbReference type="Proteomes" id="UP001550739">
    <property type="component" value="Unassembled WGS sequence"/>
</dbReference>
<dbReference type="RefSeq" id="WP_334577630.1">
    <property type="nucleotide sequence ID" value="NZ_JBEZVE010000003.1"/>
</dbReference>
<reference evidence="2 3" key="1">
    <citation type="submission" date="2024-06" db="EMBL/GenBank/DDBJ databases">
        <title>The Natural Products Discovery Center: Release of the First 8490 Sequenced Strains for Exploring Actinobacteria Biosynthetic Diversity.</title>
        <authorList>
            <person name="Kalkreuter E."/>
            <person name="Kautsar S.A."/>
            <person name="Yang D."/>
            <person name="Bader C.D."/>
            <person name="Teijaro C.N."/>
            <person name="Fluegel L."/>
            <person name="Davis C.M."/>
            <person name="Simpson J.R."/>
            <person name="Lauterbach L."/>
            <person name="Steele A.D."/>
            <person name="Gui C."/>
            <person name="Meng S."/>
            <person name="Li G."/>
            <person name="Viehrig K."/>
            <person name="Ye F."/>
            <person name="Su P."/>
            <person name="Kiefer A.F."/>
            <person name="Nichols A."/>
            <person name="Cepeda A.J."/>
            <person name="Yan W."/>
            <person name="Fan B."/>
            <person name="Jiang Y."/>
            <person name="Adhikari A."/>
            <person name="Zheng C.-J."/>
            <person name="Schuster L."/>
            <person name="Cowan T.M."/>
            <person name="Smanski M.J."/>
            <person name="Chevrette M.G."/>
            <person name="De Carvalho L.P.S."/>
            <person name="Shen B."/>
        </authorList>
    </citation>
    <scope>NUCLEOTIDE SEQUENCE [LARGE SCALE GENOMIC DNA]</scope>
    <source>
        <strain evidence="2 3">NPDC033843</strain>
    </source>
</reference>
<keyword evidence="1" id="KW-1133">Transmembrane helix</keyword>
<feature type="transmembrane region" description="Helical" evidence="1">
    <location>
        <begin position="20"/>
        <end position="47"/>
    </location>
</feature>